<feature type="compositionally biased region" description="Basic and acidic residues" evidence="1">
    <location>
        <begin position="914"/>
        <end position="923"/>
    </location>
</feature>
<feature type="region of interest" description="Disordered" evidence="1">
    <location>
        <begin position="121"/>
        <end position="231"/>
    </location>
</feature>
<protein>
    <submittedName>
        <fullName evidence="2">Uncharacterized protein</fullName>
    </submittedName>
</protein>
<feature type="compositionally biased region" description="Basic residues" evidence="1">
    <location>
        <begin position="929"/>
        <end position="939"/>
    </location>
</feature>
<name>A0A8H6LX89_9AGAR</name>
<evidence type="ECO:0000313" key="3">
    <source>
        <dbReference type="Proteomes" id="UP000521943"/>
    </source>
</evidence>
<evidence type="ECO:0000313" key="2">
    <source>
        <dbReference type="EMBL" id="KAF6746105.1"/>
    </source>
</evidence>
<accession>A0A8H6LX89</accession>
<feature type="compositionally biased region" description="Acidic residues" evidence="1">
    <location>
        <begin position="157"/>
        <end position="186"/>
    </location>
</feature>
<reference evidence="2 3" key="1">
    <citation type="submission" date="2020-07" db="EMBL/GenBank/DDBJ databases">
        <title>Comparative genomics of pyrophilous fungi reveals a link between fire events and developmental genes.</title>
        <authorList>
            <consortium name="DOE Joint Genome Institute"/>
            <person name="Steindorff A.S."/>
            <person name="Carver A."/>
            <person name="Calhoun S."/>
            <person name="Stillman K."/>
            <person name="Liu H."/>
            <person name="Lipzen A."/>
            <person name="Pangilinan J."/>
            <person name="Labutti K."/>
            <person name="Bruns T.D."/>
            <person name="Grigoriev I.V."/>
        </authorList>
    </citation>
    <scope>NUCLEOTIDE SEQUENCE [LARGE SCALE GENOMIC DNA]</scope>
    <source>
        <strain evidence="2 3">CBS 144469</strain>
    </source>
</reference>
<sequence length="967" mass="102973">MSTSKKQPSAQVNTDPRVSVREAATALNSALIEASTTWKAPSEPGQAHPYLVEKLLFLRALTDKLLNELGQLTRGSGDSYQSMGITGRVMAWMQELAKPTTMLKDPGAALDLGMFKRQPYPPSSVKLASPPETAPGPNSGRSLKGKEKEVLPAEGSSEGEDGGESEDEEGGESEDEDGSESDSQAEDEFRPAKDDDPEEECEEDSEEEDEGDDNMVVDAGPSTKRKRSLVVPAPVPKRLKLEAQPTPAVSFPNPTSTIPGWIPPNEVNREYSQLEGVGYVFAEKCRKCLERQYHYCYVNMGDKPLEPHPNPGSACATCKRQKGKCEKTLTPRLRGPSVAITVGGSRGQQGEADQKPAKKVRKSQAGPVREPSWDDLHSPGGTLTLYTPCGKFKLSDEAMAAAGAISHQSTSAGKEKEGEKSDGKEKERRRSGGKEKEGGKADGKEKDRKGSDGKEKGGSKSDGKEKEGSKSDGKEKGGSKSDGREKEGGTSDRKDKKSGGKDSPRKGPVGTVSVGTYSVDPSAATASMRAPRTPKPTRKVDPLHSGDVSGGSGLEDRVKGLSEHRQRMDGELADVKGMFEAVKLAAAGIMPLTDRVTALEAGMEERQGEEGSAGQELKKKVRDLEVRIDNYSTIAGSDTQRLGDRVKALEDLTVEGSTDEGSDDDQEGGVKEEVKALAKSVEELSSRVGAIEKIGGRVEALETKVKEIPTRAAARVKELEDKIARQEAQLQEAQATWARQVELFKGEMVGRIRAVDLDADARYKALSETLAQQSTTQAAIMEKMALPNLVPATWTPTASVGESGAEGTRNPEELRLTRDEAAESGGNTEMDFGGGPAVSNPTTPSDGRSPEWFGVVPTAGAVEEVESPSSKEAPASGTSSSARRMELPPLEVTNPDRSTHVQDPSSPLTPAPEDPVRETEKSPPGKAAEKKKRGGKKKQGSAVPSRVPPGRESKAGGPGPNTAVNPS</sequence>
<feature type="compositionally biased region" description="Acidic residues" evidence="1">
    <location>
        <begin position="195"/>
        <end position="215"/>
    </location>
</feature>
<evidence type="ECO:0000256" key="1">
    <source>
        <dbReference type="SAM" id="MobiDB-lite"/>
    </source>
</evidence>
<feature type="region of interest" description="Disordered" evidence="1">
    <location>
        <begin position="795"/>
        <end position="967"/>
    </location>
</feature>
<feature type="compositionally biased region" description="Basic and acidic residues" evidence="1">
    <location>
        <begin position="413"/>
        <end position="505"/>
    </location>
</feature>
<dbReference type="Proteomes" id="UP000521943">
    <property type="component" value="Unassembled WGS sequence"/>
</dbReference>
<feature type="compositionally biased region" description="Basic and acidic residues" evidence="1">
    <location>
        <begin position="554"/>
        <end position="565"/>
    </location>
</feature>
<proteinExistence type="predicted"/>
<organism evidence="2 3">
    <name type="scientific">Ephemerocybe angulata</name>
    <dbReference type="NCBI Taxonomy" id="980116"/>
    <lineage>
        <taxon>Eukaryota</taxon>
        <taxon>Fungi</taxon>
        <taxon>Dikarya</taxon>
        <taxon>Basidiomycota</taxon>
        <taxon>Agaricomycotina</taxon>
        <taxon>Agaricomycetes</taxon>
        <taxon>Agaricomycetidae</taxon>
        <taxon>Agaricales</taxon>
        <taxon>Agaricineae</taxon>
        <taxon>Psathyrellaceae</taxon>
        <taxon>Ephemerocybe</taxon>
    </lineage>
</organism>
<feature type="region of interest" description="Disordered" evidence="1">
    <location>
        <begin position="403"/>
        <end position="565"/>
    </location>
</feature>
<feature type="compositionally biased region" description="Basic and acidic residues" evidence="1">
    <location>
        <begin position="809"/>
        <end position="821"/>
    </location>
</feature>
<gene>
    <name evidence="2" type="ORF">DFP72DRAFT_1076686</name>
</gene>
<comment type="caution">
    <text evidence="2">The sequence shown here is derived from an EMBL/GenBank/DDBJ whole genome shotgun (WGS) entry which is preliminary data.</text>
</comment>
<dbReference type="EMBL" id="JACGCI010000096">
    <property type="protein sequence ID" value="KAF6746105.1"/>
    <property type="molecule type" value="Genomic_DNA"/>
</dbReference>
<keyword evidence="3" id="KW-1185">Reference proteome</keyword>
<dbReference type="AlphaFoldDB" id="A0A8H6LX89"/>
<feature type="region of interest" description="Disordered" evidence="1">
    <location>
        <begin position="336"/>
        <end position="380"/>
    </location>
</feature>